<keyword evidence="2" id="KW-0547">Nucleotide-binding</keyword>
<dbReference type="InterPro" id="IPR003594">
    <property type="entry name" value="HATPase_dom"/>
</dbReference>
<dbReference type="GO" id="GO:0005524">
    <property type="term" value="F:ATP binding"/>
    <property type="evidence" value="ECO:0007669"/>
    <property type="project" value="UniProtKB-KW"/>
</dbReference>
<keyword evidence="3" id="KW-1185">Reference proteome</keyword>
<accession>A0ABW3QZ31</accession>
<feature type="domain" description="Histidine kinase/HSP90-like ATPase" evidence="1">
    <location>
        <begin position="16"/>
        <end position="83"/>
    </location>
</feature>
<gene>
    <name evidence="2" type="ORF">ACFQ3T_23340</name>
</gene>
<keyword evidence="2" id="KW-0067">ATP-binding</keyword>
<evidence type="ECO:0000259" key="1">
    <source>
        <dbReference type="Pfam" id="PF13581"/>
    </source>
</evidence>
<reference evidence="3" key="1">
    <citation type="journal article" date="2019" name="Int. J. Syst. Evol. Microbiol.">
        <title>The Global Catalogue of Microorganisms (GCM) 10K type strain sequencing project: providing services to taxonomists for standard genome sequencing and annotation.</title>
        <authorList>
            <consortium name="The Broad Institute Genomics Platform"/>
            <consortium name="The Broad Institute Genome Sequencing Center for Infectious Disease"/>
            <person name="Wu L."/>
            <person name="Ma J."/>
        </authorList>
    </citation>
    <scope>NUCLEOTIDE SEQUENCE [LARGE SCALE GENOMIC DNA]</scope>
    <source>
        <strain evidence="3">CCUG 60214</strain>
    </source>
</reference>
<name>A0ABW3QZ31_9PSEU</name>
<comment type="caution">
    <text evidence="2">The sequence shown here is derived from an EMBL/GenBank/DDBJ whole genome shotgun (WGS) entry which is preliminary data.</text>
</comment>
<dbReference type="Proteomes" id="UP001597168">
    <property type="component" value="Unassembled WGS sequence"/>
</dbReference>
<organism evidence="2 3">
    <name type="scientific">Saccharothrix hoggarensis</name>
    <dbReference type="NCBI Taxonomy" id="913853"/>
    <lineage>
        <taxon>Bacteria</taxon>
        <taxon>Bacillati</taxon>
        <taxon>Actinomycetota</taxon>
        <taxon>Actinomycetes</taxon>
        <taxon>Pseudonocardiales</taxon>
        <taxon>Pseudonocardiaceae</taxon>
        <taxon>Saccharothrix</taxon>
    </lineage>
</organism>
<evidence type="ECO:0000313" key="2">
    <source>
        <dbReference type="EMBL" id="MFD1150078.1"/>
    </source>
</evidence>
<protein>
    <submittedName>
        <fullName evidence="2">ATP-binding protein</fullName>
    </submittedName>
</protein>
<dbReference type="Pfam" id="PF13581">
    <property type="entry name" value="HATPase_c_2"/>
    <property type="match status" value="1"/>
</dbReference>
<evidence type="ECO:0000313" key="3">
    <source>
        <dbReference type="Proteomes" id="UP001597168"/>
    </source>
</evidence>
<sequence>MEGPEVERSEVELRVAARPAHLSTVRAVAGAIARSTPELAIDLVIAVDEACTALIARSREPDAQMLCRFTREGDSVRFRAEVRSTAVTVPDHDSLYWRVVSSVTDAVATWVDGEGRLRVELRCRA</sequence>
<dbReference type="EMBL" id="JBHTLK010000138">
    <property type="protein sequence ID" value="MFD1150078.1"/>
    <property type="molecule type" value="Genomic_DNA"/>
</dbReference>
<dbReference type="RefSeq" id="WP_380725846.1">
    <property type="nucleotide sequence ID" value="NZ_JBHTLK010000138.1"/>
</dbReference>
<proteinExistence type="predicted"/>